<sequence>MYDPFQHAEELGVSIVYRRLHSGRGLWVPEARTVFLQQRMGAVHERNTLAHELGHAVLGHSGTSEKYELQADRFAARNLISRERVLWLAQERSDVAAWASDLGVSEYLLTLWLRENRSA</sequence>
<reference evidence="2 3" key="1">
    <citation type="submission" date="2019-06" db="EMBL/GenBank/DDBJ databases">
        <title>Sequencing the genomes of 1000 actinobacteria strains.</title>
        <authorList>
            <person name="Klenk H.-P."/>
        </authorList>
    </citation>
    <scope>NUCLEOTIDE SEQUENCE [LARGE SCALE GENOMIC DNA]</scope>
    <source>
        <strain evidence="2 3">DSM 18031</strain>
    </source>
</reference>
<dbReference type="RefSeq" id="WP_141916387.1">
    <property type="nucleotide sequence ID" value="NZ_BAAAYS010000014.1"/>
</dbReference>
<dbReference type="AlphaFoldDB" id="A0A543I6Q6"/>
<evidence type="ECO:0000313" key="2">
    <source>
        <dbReference type="EMBL" id="TQM66231.1"/>
    </source>
</evidence>
<dbReference type="Pfam" id="PF06114">
    <property type="entry name" value="Peptidase_M78"/>
    <property type="match status" value="1"/>
</dbReference>
<organism evidence="2 3">
    <name type="scientific">Klugiella xanthotipulae</name>
    <dbReference type="NCBI Taxonomy" id="244735"/>
    <lineage>
        <taxon>Bacteria</taxon>
        <taxon>Bacillati</taxon>
        <taxon>Actinomycetota</taxon>
        <taxon>Actinomycetes</taxon>
        <taxon>Micrococcales</taxon>
        <taxon>Microbacteriaceae</taxon>
        <taxon>Klugiella</taxon>
    </lineage>
</organism>
<accession>A0A543I6Q6</accession>
<feature type="domain" description="IrrE N-terminal-like" evidence="1">
    <location>
        <begin position="8"/>
        <end position="106"/>
    </location>
</feature>
<comment type="caution">
    <text evidence="2">The sequence shown here is derived from an EMBL/GenBank/DDBJ whole genome shotgun (WGS) entry which is preliminary data.</text>
</comment>
<dbReference type="InterPro" id="IPR010359">
    <property type="entry name" value="IrrE_HExxH"/>
</dbReference>
<dbReference type="EMBL" id="VFPN01000001">
    <property type="protein sequence ID" value="TQM66231.1"/>
    <property type="molecule type" value="Genomic_DNA"/>
</dbReference>
<dbReference type="Gene3D" id="1.10.10.2910">
    <property type="match status" value="1"/>
</dbReference>
<evidence type="ECO:0000313" key="3">
    <source>
        <dbReference type="Proteomes" id="UP000318331"/>
    </source>
</evidence>
<dbReference type="OrthoDB" id="9793864at2"/>
<gene>
    <name evidence="2" type="ORF">FB466_1065</name>
</gene>
<proteinExistence type="predicted"/>
<name>A0A543I6Q6_9MICO</name>
<protein>
    <submittedName>
        <fullName evidence="2">Uncharacterized protein DUF955</fullName>
    </submittedName>
</protein>
<evidence type="ECO:0000259" key="1">
    <source>
        <dbReference type="Pfam" id="PF06114"/>
    </source>
</evidence>
<keyword evidence="3" id="KW-1185">Reference proteome</keyword>
<dbReference type="Proteomes" id="UP000318331">
    <property type="component" value="Unassembled WGS sequence"/>
</dbReference>